<keyword evidence="3" id="KW-0804">Transcription</keyword>
<dbReference type="InterPro" id="IPR050707">
    <property type="entry name" value="HTH_MetabolicPath_Reg"/>
</dbReference>
<dbReference type="Pfam" id="PF09339">
    <property type="entry name" value="HTH_IclR"/>
    <property type="match status" value="1"/>
</dbReference>
<accession>A0ABP5MF39</accession>
<evidence type="ECO:0000256" key="2">
    <source>
        <dbReference type="ARBA" id="ARBA00023125"/>
    </source>
</evidence>
<dbReference type="Proteomes" id="UP001501599">
    <property type="component" value="Unassembled WGS sequence"/>
</dbReference>
<evidence type="ECO:0000256" key="3">
    <source>
        <dbReference type="ARBA" id="ARBA00023163"/>
    </source>
</evidence>
<dbReference type="InterPro" id="IPR036390">
    <property type="entry name" value="WH_DNA-bd_sf"/>
</dbReference>
<evidence type="ECO:0000313" key="6">
    <source>
        <dbReference type="EMBL" id="GAA2171326.1"/>
    </source>
</evidence>
<evidence type="ECO:0000259" key="4">
    <source>
        <dbReference type="PROSITE" id="PS51077"/>
    </source>
</evidence>
<feature type="domain" description="IclR-ED" evidence="5">
    <location>
        <begin position="69"/>
        <end position="254"/>
    </location>
</feature>
<dbReference type="InterPro" id="IPR029016">
    <property type="entry name" value="GAF-like_dom_sf"/>
</dbReference>
<dbReference type="SUPFAM" id="SSF46785">
    <property type="entry name" value="Winged helix' DNA-binding domain"/>
    <property type="match status" value="1"/>
</dbReference>
<dbReference type="PANTHER" id="PTHR30136:SF35">
    <property type="entry name" value="HTH-TYPE TRANSCRIPTIONAL REGULATOR RV1719"/>
    <property type="match status" value="1"/>
</dbReference>
<organism evidence="6 7">
    <name type="scientific">Agrococcus versicolor</name>
    <dbReference type="NCBI Taxonomy" id="501482"/>
    <lineage>
        <taxon>Bacteria</taxon>
        <taxon>Bacillati</taxon>
        <taxon>Actinomycetota</taxon>
        <taxon>Actinomycetes</taxon>
        <taxon>Micrococcales</taxon>
        <taxon>Microbacteriaceae</taxon>
        <taxon>Agrococcus</taxon>
    </lineage>
</organism>
<keyword evidence="2" id="KW-0238">DNA-binding</keyword>
<evidence type="ECO:0000256" key="1">
    <source>
        <dbReference type="ARBA" id="ARBA00023015"/>
    </source>
</evidence>
<dbReference type="PROSITE" id="PS51077">
    <property type="entry name" value="HTH_ICLR"/>
    <property type="match status" value="1"/>
</dbReference>
<dbReference type="PANTHER" id="PTHR30136">
    <property type="entry name" value="HELIX-TURN-HELIX TRANSCRIPTIONAL REGULATOR, ICLR FAMILY"/>
    <property type="match status" value="1"/>
</dbReference>
<protein>
    <submittedName>
        <fullName evidence="6">IclR family transcriptional regulator</fullName>
    </submittedName>
</protein>
<dbReference type="Gene3D" id="1.10.10.10">
    <property type="entry name" value="Winged helix-like DNA-binding domain superfamily/Winged helix DNA-binding domain"/>
    <property type="match status" value="1"/>
</dbReference>
<dbReference type="SMART" id="SM00346">
    <property type="entry name" value="HTH_ICLR"/>
    <property type="match status" value="1"/>
</dbReference>
<name>A0ABP5MF39_9MICO</name>
<dbReference type="EMBL" id="BAAAQT010000004">
    <property type="protein sequence ID" value="GAA2171326.1"/>
    <property type="molecule type" value="Genomic_DNA"/>
</dbReference>
<dbReference type="InterPro" id="IPR005471">
    <property type="entry name" value="Tscrpt_reg_IclR_N"/>
</dbReference>
<dbReference type="InterPro" id="IPR036388">
    <property type="entry name" value="WH-like_DNA-bd_sf"/>
</dbReference>
<keyword evidence="7" id="KW-1185">Reference proteome</keyword>
<comment type="caution">
    <text evidence="6">The sequence shown here is derived from an EMBL/GenBank/DDBJ whole genome shotgun (WGS) entry which is preliminary data.</text>
</comment>
<gene>
    <name evidence="6" type="ORF">GCM10009846_04770</name>
</gene>
<keyword evidence="1" id="KW-0805">Transcription regulation</keyword>
<proteinExistence type="predicted"/>
<feature type="domain" description="HTH iclR-type" evidence="4">
    <location>
        <begin position="6"/>
        <end position="68"/>
    </location>
</feature>
<dbReference type="PROSITE" id="PS51078">
    <property type="entry name" value="ICLR_ED"/>
    <property type="match status" value="1"/>
</dbReference>
<sequence length="268" mass="27967">MPTPRMPAARHALRVLALLAEHLGPVRAQTIARDLGIPRSTTYDLLAVMRDEGFLVHYPELGAWGPSARVARIGSRVDAATRIERLGQPLLDRLVRAAPVPATAHLAVLSGVEVRYAGRGSGRRSPTTVSSVGVRLPAVRTATGRALLAALDDAQVRALMPHDADLAGGGEPATRAALGRMLADVRARGWSLERGDVDPAYGSVAAAAIDAVGDPVAGVGVTVRLDDADAADAWPALQVLVVEIAAELSARLAARRSQPGRDADPAAR</sequence>
<dbReference type="Gene3D" id="3.30.450.40">
    <property type="match status" value="1"/>
</dbReference>
<dbReference type="SUPFAM" id="SSF55781">
    <property type="entry name" value="GAF domain-like"/>
    <property type="match status" value="1"/>
</dbReference>
<evidence type="ECO:0000259" key="5">
    <source>
        <dbReference type="PROSITE" id="PS51078"/>
    </source>
</evidence>
<dbReference type="RefSeq" id="WP_344339918.1">
    <property type="nucleotide sequence ID" value="NZ_BAAAQT010000004.1"/>
</dbReference>
<dbReference type="InterPro" id="IPR014757">
    <property type="entry name" value="Tscrpt_reg_IclR_C"/>
</dbReference>
<dbReference type="Pfam" id="PF01614">
    <property type="entry name" value="IclR_C"/>
    <property type="match status" value="1"/>
</dbReference>
<evidence type="ECO:0000313" key="7">
    <source>
        <dbReference type="Proteomes" id="UP001501599"/>
    </source>
</evidence>
<reference evidence="7" key="1">
    <citation type="journal article" date="2019" name="Int. J. Syst. Evol. Microbiol.">
        <title>The Global Catalogue of Microorganisms (GCM) 10K type strain sequencing project: providing services to taxonomists for standard genome sequencing and annotation.</title>
        <authorList>
            <consortium name="The Broad Institute Genomics Platform"/>
            <consortium name="The Broad Institute Genome Sequencing Center for Infectious Disease"/>
            <person name="Wu L."/>
            <person name="Ma J."/>
        </authorList>
    </citation>
    <scope>NUCLEOTIDE SEQUENCE [LARGE SCALE GENOMIC DNA]</scope>
    <source>
        <strain evidence="7">JCM 16026</strain>
    </source>
</reference>